<dbReference type="AlphaFoldDB" id="A0AAX4ISN4"/>
<dbReference type="PANTHER" id="PTHR28012">
    <property type="entry name" value="NUCLEAR FUSION PROTEIN KAR5"/>
    <property type="match status" value="1"/>
</dbReference>
<keyword evidence="7" id="KW-1133">Transmembrane helix</keyword>
<keyword evidence="8" id="KW-0472">Membrane</keyword>
<dbReference type="RefSeq" id="XP_062783396.1">
    <property type="nucleotide sequence ID" value="XM_062927345.1"/>
</dbReference>
<evidence type="ECO:0000256" key="7">
    <source>
        <dbReference type="ARBA" id="ARBA00022989"/>
    </source>
</evidence>
<evidence type="ECO:0000256" key="5">
    <source>
        <dbReference type="ARBA" id="ARBA00022729"/>
    </source>
</evidence>
<dbReference type="InterPro" id="IPR007292">
    <property type="entry name" value="Nuclear_fusion_Kar5"/>
</dbReference>
<comment type="function">
    <text evidence="1 11">Required for nuclear membrane fusion during karyogamy.</text>
</comment>
<keyword evidence="5 11" id="KW-0732">Signal</keyword>
<dbReference type="KEGG" id="cdet:87947689"/>
<dbReference type="GO" id="GO:0000742">
    <property type="term" value="P:karyogamy involved in conjugation with cellular fusion"/>
    <property type="evidence" value="ECO:0007669"/>
    <property type="project" value="UniProtKB-UniRule"/>
</dbReference>
<evidence type="ECO:0000313" key="12">
    <source>
        <dbReference type="EMBL" id="WQF86175.1"/>
    </source>
</evidence>
<evidence type="ECO:0000256" key="11">
    <source>
        <dbReference type="RuleBase" id="RU368082"/>
    </source>
</evidence>
<dbReference type="GO" id="GO:0005789">
    <property type="term" value="C:endoplasmic reticulum membrane"/>
    <property type="evidence" value="ECO:0007669"/>
    <property type="project" value="UniProtKB-SubCell"/>
</dbReference>
<dbReference type="GeneID" id="87947689"/>
<evidence type="ECO:0000256" key="6">
    <source>
        <dbReference type="ARBA" id="ARBA00022824"/>
    </source>
</evidence>
<keyword evidence="6 11" id="KW-0256">Endoplasmic reticulum</keyword>
<keyword evidence="9" id="KW-0325">Glycoprotein</keyword>
<evidence type="ECO:0000313" key="13">
    <source>
        <dbReference type="Proteomes" id="UP001322277"/>
    </source>
</evidence>
<keyword evidence="13" id="KW-1185">Reference proteome</keyword>
<proteinExistence type="inferred from homology"/>
<keyword evidence="4" id="KW-0812">Transmembrane</keyword>
<dbReference type="PANTHER" id="PTHR28012:SF1">
    <property type="entry name" value="NUCLEAR FUSION PROTEIN KAR5"/>
    <property type="match status" value="1"/>
</dbReference>
<evidence type="ECO:0000256" key="3">
    <source>
        <dbReference type="ARBA" id="ARBA00022459"/>
    </source>
</evidence>
<evidence type="ECO:0000256" key="2">
    <source>
        <dbReference type="ARBA" id="ARBA00010473"/>
    </source>
</evidence>
<gene>
    <name evidence="12" type="ORF">CDEST_11189</name>
</gene>
<dbReference type="Proteomes" id="UP001322277">
    <property type="component" value="Chromosome 7"/>
</dbReference>
<name>A0AAX4ISN4_9PEZI</name>
<reference evidence="13" key="1">
    <citation type="journal article" date="2023" name="bioRxiv">
        <title>Complete genome of the Medicago anthracnose fungus, Colletotrichum destructivum, reveals a mini-chromosome-like region within a core chromosome.</title>
        <authorList>
            <person name="Lapalu N."/>
            <person name="Simon A."/>
            <person name="Lu A."/>
            <person name="Plaumann P.-L."/>
            <person name="Amselem J."/>
            <person name="Pigne S."/>
            <person name="Auger A."/>
            <person name="Koch C."/>
            <person name="Dallery J.-F."/>
            <person name="O'Connell R.J."/>
        </authorList>
    </citation>
    <scope>NUCLEOTIDE SEQUENCE [LARGE SCALE GENOMIC DNA]</scope>
    <source>
        <strain evidence="13">CBS 520.97</strain>
    </source>
</reference>
<sequence length="599" mass="66639">MRAGRFFLKTASTLSPVTAVNLIRLRKSHPSTHFIIPNLCRQSRTQTPQRMRIPSSSTIHRHVTPPPSTLRLTACFLLHLQLRLDACINMDHRTSKFLWGVLWVIFCVSGVDTFSWGSNGDRSNFPRSLVERIVNPTVAARDKSRLPTVFDVAMQELQDLESEPLCHRIAARLLVNNCQLLDGKDDATVLIDSGRKIRDFVDSYAASLAICDLERGSFVIPSGCTPFREYSLVSLPDSTIPRLHVSPQQIDSCLSGLAKSDSAWNTWVSYRHKALRFCEAARADNDKAQSIRLHQRLTEVLFKLSEGVERELEARFDTINARATETTERLEKMIPDIDRLRNTLQDLDHTISQNVMQMAHASNSAMRSGLEDAQTLQQLLSVLLKTLLSNNAEVAASQKVALKNFKDHAELEVAVVMSALATAAASSVSLQSQMELSTLRLTELAGRQDHLEKANVTEDLSSKYESHTDNLDLAQRLSGSLLETLDDLVISTSDVRGSLSHRSSWTSWLPYLMCPAASLLMGSYGLPPSAVRNFGLIVLGELAGLVVSYVRDHSPSVLDIPRSGIPLHCDANVTLASTLAEARRSRDLPMNLRKSRWLK</sequence>
<evidence type="ECO:0000256" key="8">
    <source>
        <dbReference type="ARBA" id="ARBA00023136"/>
    </source>
</evidence>
<evidence type="ECO:0000256" key="9">
    <source>
        <dbReference type="ARBA" id="ARBA00023180"/>
    </source>
</evidence>
<organism evidence="12 13">
    <name type="scientific">Colletotrichum destructivum</name>
    <dbReference type="NCBI Taxonomy" id="34406"/>
    <lineage>
        <taxon>Eukaryota</taxon>
        <taxon>Fungi</taxon>
        <taxon>Dikarya</taxon>
        <taxon>Ascomycota</taxon>
        <taxon>Pezizomycotina</taxon>
        <taxon>Sordariomycetes</taxon>
        <taxon>Hypocreomycetidae</taxon>
        <taxon>Glomerellales</taxon>
        <taxon>Glomerellaceae</taxon>
        <taxon>Colletotrichum</taxon>
        <taxon>Colletotrichum destructivum species complex</taxon>
    </lineage>
</organism>
<evidence type="ECO:0000256" key="1">
    <source>
        <dbReference type="ARBA" id="ARBA00003389"/>
    </source>
</evidence>
<dbReference type="Pfam" id="PF04163">
    <property type="entry name" value="Tht1"/>
    <property type="match status" value="1"/>
</dbReference>
<accession>A0AAX4ISN4</accession>
<keyword evidence="10 11" id="KW-0539">Nucleus</keyword>
<comment type="similarity">
    <text evidence="2 11">Belongs to the KAR5 family.</text>
</comment>
<comment type="subcellular location">
    <subcellularLocation>
        <location evidence="11">Endoplasmic reticulum membrane</location>
    </subcellularLocation>
    <subcellularLocation>
        <location evidence="11">Nucleus membrane</location>
    </subcellularLocation>
</comment>
<keyword evidence="3 11" id="KW-0415">Karyogamy</keyword>
<dbReference type="EMBL" id="CP137311">
    <property type="protein sequence ID" value="WQF86175.1"/>
    <property type="molecule type" value="Genomic_DNA"/>
</dbReference>
<protein>
    <submittedName>
        <fullName evidence="12">Nuclear fusion protein Kar5</fullName>
    </submittedName>
</protein>
<dbReference type="GO" id="GO:0031965">
    <property type="term" value="C:nuclear membrane"/>
    <property type="evidence" value="ECO:0007669"/>
    <property type="project" value="UniProtKB-SubCell"/>
</dbReference>
<evidence type="ECO:0000256" key="4">
    <source>
        <dbReference type="ARBA" id="ARBA00022692"/>
    </source>
</evidence>
<evidence type="ECO:0000256" key="10">
    <source>
        <dbReference type="ARBA" id="ARBA00023242"/>
    </source>
</evidence>
<dbReference type="GO" id="GO:0048288">
    <property type="term" value="P:nuclear membrane fusion involved in karyogamy"/>
    <property type="evidence" value="ECO:0007669"/>
    <property type="project" value="UniProtKB-UniRule"/>
</dbReference>